<dbReference type="CDD" id="cd06587">
    <property type="entry name" value="VOC"/>
    <property type="match status" value="1"/>
</dbReference>
<dbReference type="EMBL" id="BMNA01000001">
    <property type="protein sequence ID" value="GGL89788.1"/>
    <property type="molecule type" value="Genomic_DNA"/>
</dbReference>
<name>A0A917WAW8_9ACTN</name>
<dbReference type="Proteomes" id="UP000655208">
    <property type="component" value="Unassembled WGS sequence"/>
</dbReference>
<accession>A0A917WAW8</accession>
<evidence type="ECO:0000313" key="2">
    <source>
        <dbReference type="EMBL" id="GGL89788.1"/>
    </source>
</evidence>
<comment type="caution">
    <text evidence="2">The sequence shown here is derived from an EMBL/GenBank/DDBJ whole genome shotgun (WGS) entry which is preliminary data.</text>
</comment>
<keyword evidence="3" id="KW-1185">Reference proteome</keyword>
<evidence type="ECO:0000313" key="3">
    <source>
        <dbReference type="Proteomes" id="UP000655208"/>
    </source>
</evidence>
<protein>
    <submittedName>
        <fullName evidence="2">Glyoxalase</fullName>
    </submittedName>
</protein>
<dbReference type="PANTHER" id="PTHR35908">
    <property type="entry name" value="HYPOTHETICAL FUSION PROTEIN"/>
    <property type="match status" value="1"/>
</dbReference>
<proteinExistence type="predicted"/>
<dbReference type="PANTHER" id="PTHR35908:SF1">
    <property type="entry name" value="CONSERVED PROTEIN"/>
    <property type="match status" value="1"/>
</dbReference>
<dbReference type="PROSITE" id="PS51819">
    <property type="entry name" value="VOC"/>
    <property type="match status" value="1"/>
</dbReference>
<feature type="domain" description="VOC" evidence="1">
    <location>
        <begin position="5"/>
        <end position="122"/>
    </location>
</feature>
<dbReference type="SUPFAM" id="SSF54593">
    <property type="entry name" value="Glyoxalase/Bleomycin resistance protein/Dihydroxybiphenyl dioxygenase"/>
    <property type="match status" value="1"/>
</dbReference>
<gene>
    <name evidence="2" type="ORF">GCM10011594_06750</name>
</gene>
<dbReference type="Gene3D" id="3.10.180.10">
    <property type="entry name" value="2,3-Dihydroxybiphenyl 1,2-Dioxygenase, domain 1"/>
    <property type="match status" value="1"/>
</dbReference>
<reference evidence="2" key="2">
    <citation type="submission" date="2020-09" db="EMBL/GenBank/DDBJ databases">
        <authorList>
            <person name="Sun Q."/>
            <person name="Zhou Y."/>
        </authorList>
    </citation>
    <scope>NUCLEOTIDE SEQUENCE</scope>
    <source>
        <strain evidence="2">CGMCC 4.7308</strain>
    </source>
</reference>
<dbReference type="InterPro" id="IPR041581">
    <property type="entry name" value="Glyoxalase_6"/>
</dbReference>
<dbReference type="AlphaFoldDB" id="A0A917WAW8"/>
<sequence length="122" mass="13098">MAIATMDLTVLDTPEPQRLAEFYCALLGWTVTDRSDDWVTIRPSADSPTGLAFQLAPDLVPPTWPDPAVPQQVHLDLTVPDIDAAEPQILELGARPTGVQGSGGGFRAYLDPSGHPFCLCRG</sequence>
<evidence type="ECO:0000259" key="1">
    <source>
        <dbReference type="PROSITE" id="PS51819"/>
    </source>
</evidence>
<organism evidence="2 3">
    <name type="scientific">Nakamurella endophytica</name>
    <dbReference type="NCBI Taxonomy" id="1748367"/>
    <lineage>
        <taxon>Bacteria</taxon>
        <taxon>Bacillati</taxon>
        <taxon>Actinomycetota</taxon>
        <taxon>Actinomycetes</taxon>
        <taxon>Nakamurellales</taxon>
        <taxon>Nakamurellaceae</taxon>
        <taxon>Nakamurella</taxon>
    </lineage>
</organism>
<dbReference type="RefSeq" id="WP_188940009.1">
    <property type="nucleotide sequence ID" value="NZ_BMNA01000001.1"/>
</dbReference>
<dbReference type="InterPro" id="IPR029068">
    <property type="entry name" value="Glyas_Bleomycin-R_OHBP_Dase"/>
</dbReference>
<dbReference type="InterPro" id="IPR037523">
    <property type="entry name" value="VOC_core"/>
</dbReference>
<dbReference type="Pfam" id="PF18029">
    <property type="entry name" value="Glyoxalase_6"/>
    <property type="match status" value="1"/>
</dbReference>
<reference evidence="2" key="1">
    <citation type="journal article" date="2014" name="Int. J. Syst. Evol. Microbiol.">
        <title>Complete genome sequence of Corynebacterium casei LMG S-19264T (=DSM 44701T), isolated from a smear-ripened cheese.</title>
        <authorList>
            <consortium name="US DOE Joint Genome Institute (JGI-PGF)"/>
            <person name="Walter F."/>
            <person name="Albersmeier A."/>
            <person name="Kalinowski J."/>
            <person name="Ruckert C."/>
        </authorList>
    </citation>
    <scope>NUCLEOTIDE SEQUENCE</scope>
    <source>
        <strain evidence="2">CGMCC 4.7308</strain>
    </source>
</reference>